<feature type="region of interest" description="Disordered" evidence="1">
    <location>
        <begin position="99"/>
        <end position="152"/>
    </location>
</feature>
<dbReference type="InterPro" id="IPR018379">
    <property type="entry name" value="BEN_domain"/>
</dbReference>
<dbReference type="Proteomes" id="UP001234178">
    <property type="component" value="Unassembled WGS sequence"/>
</dbReference>
<feature type="compositionally biased region" description="Acidic residues" evidence="1">
    <location>
        <begin position="105"/>
        <end position="132"/>
    </location>
</feature>
<gene>
    <name evidence="3" type="ORF">OUZ56_011959</name>
</gene>
<name>A0ABQ9Z1L6_9CRUS</name>
<evidence type="ECO:0000313" key="3">
    <source>
        <dbReference type="EMBL" id="KAK4006801.1"/>
    </source>
</evidence>
<evidence type="ECO:0000313" key="4">
    <source>
        <dbReference type="Proteomes" id="UP001234178"/>
    </source>
</evidence>
<feature type="compositionally biased region" description="Basic and acidic residues" evidence="1">
    <location>
        <begin position="133"/>
        <end position="152"/>
    </location>
</feature>
<dbReference type="EMBL" id="JAOYFB010000002">
    <property type="protein sequence ID" value="KAK4006801.1"/>
    <property type="molecule type" value="Genomic_DNA"/>
</dbReference>
<feature type="domain" description="BEN" evidence="2">
    <location>
        <begin position="225"/>
        <end position="327"/>
    </location>
</feature>
<dbReference type="Gene3D" id="1.10.10.2590">
    <property type="entry name" value="BEN domain"/>
    <property type="match status" value="1"/>
</dbReference>
<sequence>MAPKKDSVKTVKTSKFVLVMWSKKVRGKVAFNVQPDATVKDSNQFHNPRIEAEIEDRISLSTKIFSLHLGRVLRHGTKSMCNNDAMKRIEEFSALLEKESKQDEVLDSDSEEDKDDETEEQDENNEDEEEDLGEKNENEDQHETEKKDKRKKDDNIEEIKRELQETKTQLENYKQITKAELEAKDVEIAKLIKLNLFLQTTLPEKIEETARSSKANKAAEPIAEWKDEVISTVAKLNLNPKQVRELKSKYKSSLLARACLTFCFPSEVLAKSVVKGGNQQLSKDDPKLDEDKVDDICEFVMARFPESDRKNILNTLGYKVRDLKRNASALEKSTDVETE</sequence>
<proteinExistence type="predicted"/>
<comment type="caution">
    <text evidence="3">The sequence shown here is derived from an EMBL/GenBank/DDBJ whole genome shotgun (WGS) entry which is preliminary data.</text>
</comment>
<dbReference type="PROSITE" id="PS51457">
    <property type="entry name" value="BEN"/>
    <property type="match status" value="1"/>
</dbReference>
<dbReference type="Pfam" id="PF10523">
    <property type="entry name" value="BEN"/>
    <property type="match status" value="1"/>
</dbReference>
<dbReference type="SMART" id="SM01025">
    <property type="entry name" value="BEN"/>
    <property type="match status" value="1"/>
</dbReference>
<protein>
    <recommendedName>
        <fullName evidence="2">BEN domain-containing protein</fullName>
    </recommendedName>
</protein>
<accession>A0ABQ9Z1L6</accession>
<evidence type="ECO:0000256" key="1">
    <source>
        <dbReference type="SAM" id="MobiDB-lite"/>
    </source>
</evidence>
<evidence type="ECO:0000259" key="2">
    <source>
        <dbReference type="PROSITE" id="PS51457"/>
    </source>
</evidence>
<reference evidence="3 4" key="1">
    <citation type="journal article" date="2023" name="Nucleic Acids Res.">
        <title>The hologenome of Daphnia magna reveals possible DNA methylation and microbiome-mediated evolution of the host genome.</title>
        <authorList>
            <person name="Chaturvedi A."/>
            <person name="Li X."/>
            <person name="Dhandapani V."/>
            <person name="Marshall H."/>
            <person name="Kissane S."/>
            <person name="Cuenca-Cambronero M."/>
            <person name="Asole G."/>
            <person name="Calvet F."/>
            <person name="Ruiz-Romero M."/>
            <person name="Marangio P."/>
            <person name="Guigo R."/>
            <person name="Rago D."/>
            <person name="Mirbahai L."/>
            <person name="Eastwood N."/>
            <person name="Colbourne J.K."/>
            <person name="Zhou J."/>
            <person name="Mallon E."/>
            <person name="Orsini L."/>
        </authorList>
    </citation>
    <scope>NUCLEOTIDE SEQUENCE [LARGE SCALE GENOMIC DNA]</scope>
    <source>
        <strain evidence="3">LRV0_1</strain>
    </source>
</reference>
<keyword evidence="4" id="KW-1185">Reference proteome</keyword>
<organism evidence="3 4">
    <name type="scientific">Daphnia magna</name>
    <dbReference type="NCBI Taxonomy" id="35525"/>
    <lineage>
        <taxon>Eukaryota</taxon>
        <taxon>Metazoa</taxon>
        <taxon>Ecdysozoa</taxon>
        <taxon>Arthropoda</taxon>
        <taxon>Crustacea</taxon>
        <taxon>Branchiopoda</taxon>
        <taxon>Diplostraca</taxon>
        <taxon>Cladocera</taxon>
        <taxon>Anomopoda</taxon>
        <taxon>Daphniidae</taxon>
        <taxon>Daphnia</taxon>
    </lineage>
</organism>